<evidence type="ECO:0008006" key="3">
    <source>
        <dbReference type="Google" id="ProtNLM"/>
    </source>
</evidence>
<accession>A0A543AUF9</accession>
<dbReference type="AlphaFoldDB" id="A0A543AUF9"/>
<dbReference type="EMBL" id="VFOW01000001">
    <property type="protein sequence ID" value="TQL76204.1"/>
    <property type="molecule type" value="Genomic_DNA"/>
</dbReference>
<dbReference type="Proteomes" id="UP000317043">
    <property type="component" value="Unassembled WGS sequence"/>
</dbReference>
<gene>
    <name evidence="1" type="ORF">FB566_1726</name>
</gene>
<reference evidence="1 2" key="1">
    <citation type="submission" date="2019-06" db="EMBL/GenBank/DDBJ databases">
        <title>Sequencing the genomes of 1000 actinobacteria strains.</title>
        <authorList>
            <person name="Klenk H.-P."/>
        </authorList>
    </citation>
    <scope>NUCLEOTIDE SEQUENCE [LARGE SCALE GENOMIC DNA]</scope>
    <source>
        <strain evidence="1 2">DSM 45928</strain>
    </source>
</reference>
<proteinExistence type="predicted"/>
<evidence type="ECO:0000313" key="2">
    <source>
        <dbReference type="Proteomes" id="UP000317043"/>
    </source>
</evidence>
<sequence length="275" mass="30646">MVAQDLFGIRRHGSQNAEAPAARLYIGRVTLRFDEISVAGENPPQTLHVGGGYAPVPLPTRFHVREVGVVEGLVRLVAHDGRRLSATRGQLATWSQLVSEEANPDYATQFEMEFLDRALRPASDTSDAAFTMPVEDDLFGSITPHPPSGFGQTAEIVDIRPLVGWSDSPVDLTFDAMSRDRLVEVLPGVHKVVADLRQLFDRAVDFLWESGSDDDRARLDRKTFRADFQPMGVTIYHSADFGLDLDESNKYFEDGYWPRINFRADGEPVELIVMA</sequence>
<comment type="caution">
    <text evidence="1">The sequence shown here is derived from an EMBL/GenBank/DDBJ whole genome shotgun (WGS) entry which is preliminary data.</text>
</comment>
<organism evidence="1 2">
    <name type="scientific">Stackebrandtia endophytica</name>
    <dbReference type="NCBI Taxonomy" id="1496996"/>
    <lineage>
        <taxon>Bacteria</taxon>
        <taxon>Bacillati</taxon>
        <taxon>Actinomycetota</taxon>
        <taxon>Actinomycetes</taxon>
        <taxon>Glycomycetales</taxon>
        <taxon>Glycomycetaceae</taxon>
        <taxon>Stackebrandtia</taxon>
    </lineage>
</organism>
<evidence type="ECO:0000313" key="1">
    <source>
        <dbReference type="EMBL" id="TQL76204.1"/>
    </source>
</evidence>
<keyword evidence="2" id="KW-1185">Reference proteome</keyword>
<protein>
    <recommendedName>
        <fullName evidence="3">DUF2262 domain-containing protein</fullName>
    </recommendedName>
</protein>
<dbReference type="InParanoid" id="A0A543AUF9"/>
<name>A0A543AUF9_9ACTN</name>